<evidence type="ECO:0000256" key="7">
    <source>
        <dbReference type="ARBA" id="ARBA00022840"/>
    </source>
</evidence>
<evidence type="ECO:0000256" key="4">
    <source>
        <dbReference type="ARBA" id="ARBA00013491"/>
    </source>
</evidence>
<evidence type="ECO:0000256" key="5">
    <source>
        <dbReference type="ARBA" id="ARBA00022679"/>
    </source>
</evidence>
<comment type="catalytic activity">
    <reaction evidence="9">
        <text>molybdopterin + ATP + H(+) = adenylyl-molybdopterin + diphosphate</text>
        <dbReference type="Rhea" id="RHEA:31331"/>
        <dbReference type="ChEBI" id="CHEBI:15378"/>
        <dbReference type="ChEBI" id="CHEBI:30616"/>
        <dbReference type="ChEBI" id="CHEBI:33019"/>
        <dbReference type="ChEBI" id="CHEBI:58698"/>
        <dbReference type="ChEBI" id="CHEBI:62727"/>
        <dbReference type="EC" id="2.7.7.75"/>
    </reaction>
</comment>
<comment type="similarity">
    <text evidence="2">Belongs to the MoaB/Mog family.</text>
</comment>
<reference evidence="12 13" key="1">
    <citation type="submission" date="2015-11" db="EMBL/GenBank/DDBJ databases">
        <title>Draft genome sequence of Paramesorhizobium deserti A-3-E, a strain highly resistant to diverse beta-lactam antibiotics.</title>
        <authorList>
            <person name="Lv R."/>
            <person name="Yang X."/>
            <person name="Fang N."/>
            <person name="Guo J."/>
            <person name="Luo X."/>
            <person name="Peng F."/>
            <person name="Yang R."/>
            <person name="Cui Y."/>
            <person name="Fang C."/>
            <person name="Song Y."/>
        </authorList>
    </citation>
    <scope>NUCLEOTIDE SEQUENCE [LARGE SCALE GENOMIC DNA]</scope>
    <source>
        <strain evidence="12 13">A-3-E</strain>
    </source>
</reference>
<evidence type="ECO:0000259" key="11">
    <source>
        <dbReference type="SMART" id="SM00852"/>
    </source>
</evidence>
<dbReference type="Pfam" id="PF00994">
    <property type="entry name" value="MoCF_biosynth"/>
    <property type="match status" value="1"/>
</dbReference>
<gene>
    <name evidence="12" type="ORF">ATN84_21635</name>
</gene>
<dbReference type="OrthoDB" id="9784492at2"/>
<comment type="caution">
    <text evidence="12">The sequence shown here is derived from an EMBL/GenBank/DDBJ whole genome shotgun (WGS) entry which is preliminary data.</text>
</comment>
<dbReference type="Gene3D" id="3.40.980.10">
    <property type="entry name" value="MoaB/Mog-like domain"/>
    <property type="match status" value="1"/>
</dbReference>
<dbReference type="UniPathway" id="UPA00344"/>
<evidence type="ECO:0000256" key="10">
    <source>
        <dbReference type="ARBA" id="ARBA00058212"/>
    </source>
</evidence>
<accession>A0A135HNN8</accession>
<dbReference type="PROSITE" id="PS01078">
    <property type="entry name" value="MOCF_BIOSYNTHESIS_1"/>
    <property type="match status" value="1"/>
</dbReference>
<dbReference type="FunFam" id="3.40.980.10:FF:000005">
    <property type="entry name" value="Molybdopterin biosynthesis mog protein"/>
    <property type="match status" value="1"/>
</dbReference>
<dbReference type="GO" id="GO:0006777">
    <property type="term" value="P:Mo-molybdopterin cofactor biosynthetic process"/>
    <property type="evidence" value="ECO:0007669"/>
    <property type="project" value="UniProtKB-KW"/>
</dbReference>
<keyword evidence="12" id="KW-0548">Nucleotidyltransferase</keyword>
<evidence type="ECO:0000313" key="12">
    <source>
        <dbReference type="EMBL" id="KXF74835.1"/>
    </source>
</evidence>
<keyword evidence="6" id="KW-0547">Nucleotide-binding</keyword>
<dbReference type="AlphaFoldDB" id="A0A135HNN8"/>
<name>A0A135HNN8_9HYPH</name>
<dbReference type="Proteomes" id="UP000070107">
    <property type="component" value="Unassembled WGS sequence"/>
</dbReference>
<keyword evidence="7" id="KW-0067">ATP-binding</keyword>
<comment type="function">
    <text evidence="10">Catalyzes the adenylation of molybdopterin as part of the biosynthesis of the molybdenum-cofactor.</text>
</comment>
<dbReference type="NCBIfam" id="TIGR00177">
    <property type="entry name" value="molyb_syn"/>
    <property type="match status" value="1"/>
</dbReference>
<dbReference type="EMBL" id="LNTU01000040">
    <property type="protein sequence ID" value="KXF74835.1"/>
    <property type="molecule type" value="Genomic_DNA"/>
</dbReference>
<dbReference type="SUPFAM" id="SSF53218">
    <property type="entry name" value="Molybdenum cofactor biosynthesis proteins"/>
    <property type="match status" value="1"/>
</dbReference>
<proteinExistence type="inferred from homology"/>
<evidence type="ECO:0000313" key="13">
    <source>
        <dbReference type="Proteomes" id="UP000070107"/>
    </source>
</evidence>
<dbReference type="InterPro" id="IPR008284">
    <property type="entry name" value="MoCF_biosynth_CS"/>
</dbReference>
<dbReference type="InterPro" id="IPR001453">
    <property type="entry name" value="MoaB/Mog_dom"/>
</dbReference>
<dbReference type="CDD" id="cd00886">
    <property type="entry name" value="MogA_MoaB"/>
    <property type="match status" value="1"/>
</dbReference>
<dbReference type="RefSeq" id="WP_068885070.1">
    <property type="nucleotide sequence ID" value="NZ_LNTU01000040.1"/>
</dbReference>
<dbReference type="GO" id="GO:0005524">
    <property type="term" value="F:ATP binding"/>
    <property type="evidence" value="ECO:0007669"/>
    <property type="project" value="UniProtKB-KW"/>
</dbReference>
<evidence type="ECO:0000256" key="1">
    <source>
        <dbReference type="ARBA" id="ARBA00005046"/>
    </source>
</evidence>
<evidence type="ECO:0000256" key="2">
    <source>
        <dbReference type="ARBA" id="ARBA00006112"/>
    </source>
</evidence>
<dbReference type="STRING" id="1494590.ATN84_21635"/>
<keyword evidence="5 12" id="KW-0808">Transferase</keyword>
<evidence type="ECO:0000256" key="6">
    <source>
        <dbReference type="ARBA" id="ARBA00022741"/>
    </source>
</evidence>
<feature type="domain" description="MoaB/Mog" evidence="11">
    <location>
        <begin position="5"/>
        <end position="151"/>
    </location>
</feature>
<dbReference type="PANTHER" id="PTHR43764:SF1">
    <property type="entry name" value="MOLYBDOPTERIN MOLYBDOTRANSFERASE"/>
    <property type="match status" value="1"/>
</dbReference>
<protein>
    <recommendedName>
        <fullName evidence="4">Molybdopterin adenylyltransferase</fullName>
        <ecNumber evidence="3">2.7.7.75</ecNumber>
    </recommendedName>
</protein>
<organism evidence="12 13">
    <name type="scientific">Paramesorhizobium deserti</name>
    <dbReference type="NCBI Taxonomy" id="1494590"/>
    <lineage>
        <taxon>Bacteria</taxon>
        <taxon>Pseudomonadati</taxon>
        <taxon>Pseudomonadota</taxon>
        <taxon>Alphaproteobacteria</taxon>
        <taxon>Hyphomicrobiales</taxon>
        <taxon>Phyllobacteriaceae</taxon>
        <taxon>Paramesorhizobium</taxon>
    </lineage>
</organism>
<dbReference type="EC" id="2.7.7.75" evidence="3"/>
<evidence type="ECO:0000256" key="3">
    <source>
        <dbReference type="ARBA" id="ARBA00012509"/>
    </source>
</evidence>
<comment type="pathway">
    <text evidence="1">Cofactor biosynthesis; molybdopterin biosynthesis.</text>
</comment>
<evidence type="ECO:0000256" key="9">
    <source>
        <dbReference type="ARBA" id="ARBA00051131"/>
    </source>
</evidence>
<dbReference type="InterPro" id="IPR051920">
    <property type="entry name" value="MPT_Adenylyltrnsfr/MoaC-Rel"/>
</dbReference>
<dbReference type="GO" id="GO:0061598">
    <property type="term" value="F:molybdopterin adenylyltransferase activity"/>
    <property type="evidence" value="ECO:0007669"/>
    <property type="project" value="UniProtKB-EC"/>
</dbReference>
<keyword evidence="13" id="KW-1185">Reference proteome</keyword>
<dbReference type="SMART" id="SM00852">
    <property type="entry name" value="MoCF_biosynth"/>
    <property type="match status" value="1"/>
</dbReference>
<dbReference type="PANTHER" id="PTHR43764">
    <property type="entry name" value="MOLYBDENUM COFACTOR BIOSYNTHESIS"/>
    <property type="match status" value="1"/>
</dbReference>
<evidence type="ECO:0000256" key="8">
    <source>
        <dbReference type="ARBA" id="ARBA00023150"/>
    </source>
</evidence>
<dbReference type="NCBIfam" id="NF006932">
    <property type="entry name" value="PRK09417.1"/>
    <property type="match status" value="1"/>
</dbReference>
<sequence length="173" mass="18784">MVRIGILTISDRASRGEYEDLSGTAIEAWLKRAVTTEWKPVRRIVPDGIETVRDALLALCDEERVDLVLTTGGTGPAPRDLTPEAMCMVIERELPGFGELMRRVSLESVPTAILSGQMAGTRGHTLIINLPGKPASIDVCLNAVFPAVPYCLDLIGAGRIETDPRLCKTFRPA</sequence>
<keyword evidence="8" id="KW-0501">Molybdenum cofactor biosynthesis</keyword>
<dbReference type="InterPro" id="IPR036425">
    <property type="entry name" value="MoaB/Mog-like_dom_sf"/>
</dbReference>